<accession>A0A2P2NC76</accession>
<dbReference type="AlphaFoldDB" id="A0A2P2NC76"/>
<dbReference type="EMBL" id="GGEC01059591">
    <property type="protein sequence ID" value="MBX40075.1"/>
    <property type="molecule type" value="Transcribed_RNA"/>
</dbReference>
<proteinExistence type="predicted"/>
<name>A0A2P2NC76_RHIMU</name>
<organism evidence="1">
    <name type="scientific">Rhizophora mucronata</name>
    <name type="common">Asiatic mangrove</name>
    <dbReference type="NCBI Taxonomy" id="61149"/>
    <lineage>
        <taxon>Eukaryota</taxon>
        <taxon>Viridiplantae</taxon>
        <taxon>Streptophyta</taxon>
        <taxon>Embryophyta</taxon>
        <taxon>Tracheophyta</taxon>
        <taxon>Spermatophyta</taxon>
        <taxon>Magnoliopsida</taxon>
        <taxon>eudicotyledons</taxon>
        <taxon>Gunneridae</taxon>
        <taxon>Pentapetalae</taxon>
        <taxon>rosids</taxon>
        <taxon>fabids</taxon>
        <taxon>Malpighiales</taxon>
        <taxon>Rhizophoraceae</taxon>
        <taxon>Rhizophora</taxon>
    </lineage>
</organism>
<evidence type="ECO:0000313" key="1">
    <source>
        <dbReference type="EMBL" id="MBX40075.1"/>
    </source>
</evidence>
<reference evidence="1" key="1">
    <citation type="submission" date="2018-02" db="EMBL/GenBank/DDBJ databases">
        <title>Rhizophora mucronata_Transcriptome.</title>
        <authorList>
            <person name="Meera S.P."/>
            <person name="Sreeshan A."/>
            <person name="Augustine A."/>
        </authorList>
    </citation>
    <scope>NUCLEOTIDE SEQUENCE</scope>
    <source>
        <tissue evidence="1">Leaf</tissue>
    </source>
</reference>
<sequence>MKSDISSTKKQRDNPKTLKVTSFYTKHLKYLSDKMIEQDGEKGKRITCLT</sequence>
<protein>
    <submittedName>
        <fullName evidence="1">Uncharacterized protein</fullName>
    </submittedName>
</protein>